<dbReference type="Gene3D" id="3.50.30.30">
    <property type="match status" value="1"/>
</dbReference>
<dbReference type="AlphaFoldDB" id="A0A803LDZ5"/>
<dbReference type="Gramene" id="AUR62011401-RA">
    <property type="protein sequence ID" value="AUR62011401-RA:cds"/>
    <property type="gene ID" value="AUR62011401"/>
</dbReference>
<dbReference type="FunFam" id="3.50.30.30:FF:000005">
    <property type="entry name" value="subtilisin-like protease SBT1.5"/>
    <property type="match status" value="1"/>
</dbReference>
<dbReference type="Pfam" id="PF17766">
    <property type="entry name" value="fn3_6"/>
    <property type="match status" value="1"/>
</dbReference>
<dbReference type="InterPro" id="IPR015500">
    <property type="entry name" value="Peptidase_S8_subtilisin-rel"/>
</dbReference>
<evidence type="ECO:0000256" key="1">
    <source>
        <dbReference type="ARBA" id="ARBA00011073"/>
    </source>
</evidence>
<keyword evidence="3 9" id="KW-0732">Signal</keyword>
<dbReference type="PROSITE" id="PS00138">
    <property type="entry name" value="SUBTILASE_SER"/>
    <property type="match status" value="1"/>
</dbReference>
<keyword evidence="6" id="KW-0325">Glycoprotein</keyword>
<feature type="active site" description="Charge relay system" evidence="7 8">
    <location>
        <position position="548"/>
    </location>
</feature>
<dbReference type="PRINTS" id="PR00723">
    <property type="entry name" value="SUBTILISIN"/>
</dbReference>
<evidence type="ECO:0000256" key="7">
    <source>
        <dbReference type="PIRSR" id="PIRSR615500-1"/>
    </source>
</evidence>
<dbReference type="InterPro" id="IPR037045">
    <property type="entry name" value="S8pro/Inhibitor_I9_sf"/>
</dbReference>
<dbReference type="FunFam" id="3.40.50.200:FF:000006">
    <property type="entry name" value="Subtilisin-like protease SBT1.5"/>
    <property type="match status" value="1"/>
</dbReference>
<protein>
    <submittedName>
        <fullName evidence="14">Uncharacterized protein</fullName>
    </submittedName>
</protein>
<dbReference type="EnsemblPlants" id="AUR62011401-RA">
    <property type="protein sequence ID" value="AUR62011401-RA:cds"/>
    <property type="gene ID" value="AUR62011401"/>
</dbReference>
<dbReference type="Proteomes" id="UP000596660">
    <property type="component" value="Unplaced"/>
</dbReference>
<evidence type="ECO:0000259" key="12">
    <source>
        <dbReference type="Pfam" id="PF05922"/>
    </source>
</evidence>
<dbReference type="InterPro" id="IPR036852">
    <property type="entry name" value="Peptidase_S8/S53_dom_sf"/>
</dbReference>
<evidence type="ECO:0000256" key="9">
    <source>
        <dbReference type="SAM" id="SignalP"/>
    </source>
</evidence>
<keyword evidence="4 8" id="KW-0378">Hydrolase</keyword>
<dbReference type="SUPFAM" id="SSF54897">
    <property type="entry name" value="Protease propeptides/inhibitors"/>
    <property type="match status" value="1"/>
</dbReference>
<evidence type="ECO:0000259" key="13">
    <source>
        <dbReference type="Pfam" id="PF17766"/>
    </source>
</evidence>
<dbReference type="InterPro" id="IPR023828">
    <property type="entry name" value="Peptidase_S8_Ser-AS"/>
</dbReference>
<reference evidence="14" key="2">
    <citation type="submission" date="2021-03" db="UniProtKB">
        <authorList>
            <consortium name="EnsemblPlants"/>
        </authorList>
    </citation>
    <scope>IDENTIFICATION</scope>
</reference>
<organism evidence="14 15">
    <name type="scientific">Chenopodium quinoa</name>
    <name type="common">Quinoa</name>
    <dbReference type="NCBI Taxonomy" id="63459"/>
    <lineage>
        <taxon>Eukaryota</taxon>
        <taxon>Viridiplantae</taxon>
        <taxon>Streptophyta</taxon>
        <taxon>Embryophyta</taxon>
        <taxon>Tracheophyta</taxon>
        <taxon>Spermatophyta</taxon>
        <taxon>Magnoliopsida</taxon>
        <taxon>eudicotyledons</taxon>
        <taxon>Gunneridae</taxon>
        <taxon>Pentapetalae</taxon>
        <taxon>Caryophyllales</taxon>
        <taxon>Chenopodiaceae</taxon>
        <taxon>Chenopodioideae</taxon>
        <taxon>Atripliceae</taxon>
        <taxon>Chenopodium</taxon>
    </lineage>
</organism>
<dbReference type="InterPro" id="IPR046450">
    <property type="entry name" value="PA_dom_sf"/>
</dbReference>
<dbReference type="InterPro" id="IPR045051">
    <property type="entry name" value="SBT"/>
</dbReference>
<dbReference type="SUPFAM" id="SSF52025">
    <property type="entry name" value="PA domain"/>
    <property type="match status" value="1"/>
</dbReference>
<feature type="domain" description="Inhibitor I9" evidence="12">
    <location>
        <begin position="32"/>
        <end position="117"/>
    </location>
</feature>
<feature type="active site" description="Charge relay system" evidence="7 8">
    <location>
        <position position="152"/>
    </location>
</feature>
<keyword evidence="2 8" id="KW-0645">Protease</keyword>
<dbReference type="PANTHER" id="PTHR10795">
    <property type="entry name" value="PROPROTEIN CONVERTASE SUBTILISIN/KEXIN"/>
    <property type="match status" value="1"/>
</dbReference>
<reference evidence="14" key="1">
    <citation type="journal article" date="2017" name="Nature">
        <title>The genome of Chenopodium quinoa.</title>
        <authorList>
            <person name="Jarvis D.E."/>
            <person name="Ho Y.S."/>
            <person name="Lightfoot D.J."/>
            <person name="Schmoeckel S.M."/>
            <person name="Li B."/>
            <person name="Borm T.J.A."/>
            <person name="Ohyanagi H."/>
            <person name="Mineta K."/>
            <person name="Michell C.T."/>
            <person name="Saber N."/>
            <person name="Kharbatia N.M."/>
            <person name="Rupper R.R."/>
            <person name="Sharp A.R."/>
            <person name="Dally N."/>
            <person name="Boughton B.A."/>
            <person name="Woo Y.H."/>
            <person name="Gao G."/>
            <person name="Schijlen E.G.W.M."/>
            <person name="Guo X."/>
            <person name="Momin A.A."/>
            <person name="Negrao S."/>
            <person name="Al-Babili S."/>
            <person name="Gehring C."/>
            <person name="Roessner U."/>
            <person name="Jung C."/>
            <person name="Murphy K."/>
            <person name="Arold S.T."/>
            <person name="Gojobori T."/>
            <person name="van der Linden C.G."/>
            <person name="van Loo E.N."/>
            <person name="Jellen E.N."/>
            <person name="Maughan P.J."/>
            <person name="Tester M."/>
        </authorList>
    </citation>
    <scope>NUCLEOTIDE SEQUENCE [LARGE SCALE GENOMIC DNA]</scope>
    <source>
        <strain evidence="14">cv. PI 614886</strain>
    </source>
</reference>
<evidence type="ECO:0000256" key="4">
    <source>
        <dbReference type="ARBA" id="ARBA00022801"/>
    </source>
</evidence>
<evidence type="ECO:0000256" key="5">
    <source>
        <dbReference type="ARBA" id="ARBA00022825"/>
    </source>
</evidence>
<feature type="domain" description="Peptidase S8/S53" evidence="10">
    <location>
        <begin position="143"/>
        <end position="582"/>
    </location>
</feature>
<dbReference type="Pfam" id="PF02225">
    <property type="entry name" value="PA"/>
    <property type="match status" value="1"/>
</dbReference>
<dbReference type="SUPFAM" id="SSF52743">
    <property type="entry name" value="Subtilisin-like"/>
    <property type="match status" value="1"/>
</dbReference>
<evidence type="ECO:0000313" key="15">
    <source>
        <dbReference type="Proteomes" id="UP000596660"/>
    </source>
</evidence>
<dbReference type="Gene3D" id="3.40.50.200">
    <property type="entry name" value="Peptidase S8/S53 domain"/>
    <property type="match status" value="1"/>
</dbReference>
<keyword evidence="15" id="KW-1185">Reference proteome</keyword>
<dbReference type="InterPro" id="IPR000209">
    <property type="entry name" value="Peptidase_S8/S53_dom"/>
</dbReference>
<feature type="domain" description="Subtilisin-like protease fibronectin type-III" evidence="13">
    <location>
        <begin position="662"/>
        <end position="763"/>
    </location>
</feature>
<proteinExistence type="inferred from homology"/>
<dbReference type="Pfam" id="PF05922">
    <property type="entry name" value="Inhibitor_I9"/>
    <property type="match status" value="1"/>
</dbReference>
<feature type="signal peptide" evidence="9">
    <location>
        <begin position="1"/>
        <end position="22"/>
    </location>
</feature>
<dbReference type="PROSITE" id="PS51892">
    <property type="entry name" value="SUBTILASE"/>
    <property type="match status" value="1"/>
</dbReference>
<dbReference type="Gene3D" id="2.60.40.2310">
    <property type="match status" value="1"/>
</dbReference>
<accession>A0A803LDZ5</accession>
<feature type="chain" id="PRO_5031571696" evidence="9">
    <location>
        <begin position="23"/>
        <end position="769"/>
    </location>
</feature>
<evidence type="ECO:0000256" key="6">
    <source>
        <dbReference type="ARBA" id="ARBA00023180"/>
    </source>
</evidence>
<dbReference type="InterPro" id="IPR003137">
    <property type="entry name" value="PA_domain"/>
</dbReference>
<dbReference type="Gene3D" id="3.30.70.80">
    <property type="entry name" value="Peptidase S8 propeptide/proteinase inhibitor I9"/>
    <property type="match status" value="1"/>
</dbReference>
<dbReference type="SMR" id="A0A803LDZ5"/>
<name>A0A803LDZ5_CHEQI</name>
<dbReference type="CDD" id="cd02120">
    <property type="entry name" value="PA_subtilisin_like"/>
    <property type="match status" value="1"/>
</dbReference>
<evidence type="ECO:0000259" key="10">
    <source>
        <dbReference type="Pfam" id="PF00082"/>
    </source>
</evidence>
<dbReference type="Pfam" id="PF00082">
    <property type="entry name" value="Peptidase_S8"/>
    <property type="match status" value="1"/>
</dbReference>
<evidence type="ECO:0000256" key="3">
    <source>
        <dbReference type="ARBA" id="ARBA00022729"/>
    </source>
</evidence>
<comment type="similarity">
    <text evidence="1 8">Belongs to the peptidase S8 family.</text>
</comment>
<feature type="active site" description="Charge relay system" evidence="7 8">
    <location>
        <position position="223"/>
    </location>
</feature>
<evidence type="ECO:0000256" key="8">
    <source>
        <dbReference type="PROSITE-ProRule" id="PRU01240"/>
    </source>
</evidence>
<dbReference type="OMA" id="MTTAYMH"/>
<dbReference type="InterPro" id="IPR010259">
    <property type="entry name" value="S8pro/Inhibitor_I9"/>
</dbReference>
<sequence length="769" mass="82818">MSLFCTIFIVLLVTSSPFFGAGENIDNPRIQNYIVRIENDYKPAAYFDVVEWYSSILNSIGFNVIQEEGGKGSSNFLHVYGTVFHGFSARLTFEQAQLLKTQPGVLGLFPDQVYHLQTTRTPYFLGLDSYHEPLGLLKESDLGSDVVIGFLDSGISPESPSFSDEGLSSVPTHFKGVCDGGIDFPSSLCNKKIVGARYFSRGILTMKGANEEEPQSARDYEGHGTHTASTAAGRGLNASFFGYAEGRATGIAPKARLAIYKVCWTNGCVASDILAALDKAVQDGVAIISLSLGGSPTRYSTDPIAIGCFAAVEKGIFVSASAGNNGPEFKTVSNIAPWITTVGASSTDRTFPADLVLGNGIILTGTSLYTGEVMKDKQFFPITDLGGSTCEADYLDHDLVKGKIVVCLHGFISLIQKGLNVKEAGGLGVVIANDEVQGESLKSDPHLVPGLSITKSSYDKVVGYLNSARNPKATMVFHGTKVGSSLAPAVAAFSSWGPHYESIYLLKPDIIAPGVDILAAWPKKVPPSGLGLTEDPRHSWFNIISGTSMSCPHVSGIAALLKGAHSDWSPAMIRSALMTTSYNYYSDGKPLVDQKSYTEASIWATGAGHVHSVMANDPGLTYDLDMDSYVDFLCASKYTEDEIMTIARRAVSCDKKALEQWELNYPAIIVAFNQTQEASTIEFTVTRTLTNVGVIATSYTAIISSPKGTIVTVNPPKLSFKVKGEKQNFIVKISTTRISFQNEEVGWLTWTDGQHNVTMPLVVVFKNSH</sequence>
<dbReference type="InterPro" id="IPR041469">
    <property type="entry name" value="Subtilisin-like_FN3"/>
</dbReference>
<keyword evidence="5 8" id="KW-0720">Serine protease</keyword>
<dbReference type="InterPro" id="IPR034197">
    <property type="entry name" value="Peptidases_S8_3"/>
</dbReference>
<evidence type="ECO:0000256" key="2">
    <source>
        <dbReference type="ARBA" id="ARBA00022670"/>
    </source>
</evidence>
<dbReference type="GO" id="GO:0006508">
    <property type="term" value="P:proteolysis"/>
    <property type="evidence" value="ECO:0007669"/>
    <property type="project" value="UniProtKB-KW"/>
</dbReference>
<feature type="domain" description="PA" evidence="11">
    <location>
        <begin position="387"/>
        <end position="457"/>
    </location>
</feature>
<dbReference type="CDD" id="cd04852">
    <property type="entry name" value="Peptidases_S8_3"/>
    <property type="match status" value="1"/>
</dbReference>
<evidence type="ECO:0000313" key="14">
    <source>
        <dbReference type="EnsemblPlants" id="AUR62011401-RA:cds"/>
    </source>
</evidence>
<evidence type="ECO:0000259" key="11">
    <source>
        <dbReference type="Pfam" id="PF02225"/>
    </source>
</evidence>
<dbReference type="GO" id="GO:0004252">
    <property type="term" value="F:serine-type endopeptidase activity"/>
    <property type="evidence" value="ECO:0007669"/>
    <property type="project" value="UniProtKB-UniRule"/>
</dbReference>